<evidence type="ECO:0000313" key="2">
    <source>
        <dbReference type="EMBL" id="MDP7736581.1"/>
    </source>
</evidence>
<dbReference type="AlphaFoldDB" id="A0A4R5WIJ7"/>
<protein>
    <submittedName>
        <fullName evidence="2">Uncharacterized protein</fullName>
    </submittedName>
</protein>
<evidence type="ECO:0000256" key="1">
    <source>
        <dbReference type="SAM" id="Phobius"/>
    </source>
</evidence>
<name>A0A4R5WIJ7_9MYCO</name>
<dbReference type="RefSeq" id="WP_133437363.1">
    <property type="nucleotide sequence ID" value="NZ_JAUFSA010000001.1"/>
</dbReference>
<organism evidence="2 3">
    <name type="scientific">Mycobacterium paragordonae</name>
    <dbReference type="NCBI Taxonomy" id="1389713"/>
    <lineage>
        <taxon>Bacteria</taxon>
        <taxon>Bacillati</taxon>
        <taxon>Actinomycetota</taxon>
        <taxon>Actinomycetes</taxon>
        <taxon>Mycobacteriales</taxon>
        <taxon>Mycobacteriaceae</taxon>
        <taxon>Mycobacterium</taxon>
    </lineage>
</organism>
<dbReference type="Proteomes" id="UP001229081">
    <property type="component" value="Unassembled WGS sequence"/>
</dbReference>
<keyword evidence="1" id="KW-0812">Transmembrane</keyword>
<feature type="transmembrane region" description="Helical" evidence="1">
    <location>
        <begin position="94"/>
        <end position="116"/>
    </location>
</feature>
<sequence length="122" mass="12714">MSAQNPAFRTGRGSGGAIGLVALHAVLVLLTVLLNLALLVTADPHDGCRIHHVGCERGAHLREAALISAVGTGVLIIVEVVMTTYAHLWKRQRLPFAVQLLCSIGQFIVLATAFALGGAGTP</sequence>
<dbReference type="EMBL" id="JAUFSA010000001">
    <property type="protein sequence ID" value="MDP7736581.1"/>
    <property type="molecule type" value="Genomic_DNA"/>
</dbReference>
<gene>
    <name evidence="2" type="ORF">QXL92_17715</name>
</gene>
<reference evidence="2" key="1">
    <citation type="submission" date="2023-06" db="EMBL/GenBank/DDBJ databases">
        <title>Identification of two novel mycobacterium reveal diversities and complexities of Mycobacterium gordonae clade.</title>
        <authorList>
            <person name="Matsumoto Y."/>
            <person name="Nakamura S."/>
            <person name="Motooka D."/>
            <person name="Fukushima K."/>
        </authorList>
    </citation>
    <scope>NUCLEOTIDE SEQUENCE</scope>
    <source>
        <strain evidence="2">TY812</strain>
    </source>
</reference>
<feature type="transmembrane region" description="Helical" evidence="1">
    <location>
        <begin position="20"/>
        <end position="42"/>
    </location>
</feature>
<keyword evidence="1" id="KW-1133">Transmembrane helix</keyword>
<proteinExistence type="predicted"/>
<evidence type="ECO:0000313" key="3">
    <source>
        <dbReference type="Proteomes" id="UP001229081"/>
    </source>
</evidence>
<comment type="caution">
    <text evidence="2">The sequence shown here is derived from an EMBL/GenBank/DDBJ whole genome shotgun (WGS) entry which is preliminary data.</text>
</comment>
<keyword evidence="1" id="KW-0472">Membrane</keyword>
<accession>A0A4R5WIJ7</accession>
<feature type="transmembrane region" description="Helical" evidence="1">
    <location>
        <begin position="63"/>
        <end position="88"/>
    </location>
</feature>